<protein>
    <submittedName>
        <fullName evidence="1">Uncharacterized protein</fullName>
    </submittedName>
</protein>
<reference evidence="1 2" key="1">
    <citation type="submission" date="2020-03" db="EMBL/GenBank/DDBJ databases">
        <title>Genomic Encyclopedia of Type Strains, Phase IV (KMG-IV): sequencing the most valuable type-strain genomes for metagenomic binning, comparative biology and taxonomic classification.</title>
        <authorList>
            <person name="Goeker M."/>
        </authorList>
    </citation>
    <scope>NUCLEOTIDE SEQUENCE [LARGE SCALE GENOMIC DNA]</scope>
    <source>
        <strain evidence="1 2">DSM 24233</strain>
    </source>
</reference>
<name>A0A846QFE2_9BACT</name>
<gene>
    <name evidence="1" type="ORF">GGQ74_001146</name>
</gene>
<dbReference type="EMBL" id="JAATJA010000001">
    <property type="protein sequence ID" value="NJB67506.1"/>
    <property type="molecule type" value="Genomic_DNA"/>
</dbReference>
<comment type="caution">
    <text evidence="1">The sequence shown here is derived from an EMBL/GenBank/DDBJ whole genome shotgun (WGS) entry which is preliminary data.</text>
</comment>
<sequence length="65" mass="7360">MIILDDTPPFSDVCSLCAHITDHSKRRCRAFPNGIPDAIWLGDDAHRAPWPDQGNDIVFERSVNR</sequence>
<dbReference type="RefSeq" id="WP_167940557.1">
    <property type="nucleotide sequence ID" value="NZ_JAATJA010000001.1"/>
</dbReference>
<evidence type="ECO:0000313" key="1">
    <source>
        <dbReference type="EMBL" id="NJB67506.1"/>
    </source>
</evidence>
<organism evidence="1 2">
    <name type="scientific">Desulfobaculum xiamenense</name>
    <dbReference type="NCBI Taxonomy" id="995050"/>
    <lineage>
        <taxon>Bacteria</taxon>
        <taxon>Pseudomonadati</taxon>
        <taxon>Thermodesulfobacteriota</taxon>
        <taxon>Desulfovibrionia</taxon>
        <taxon>Desulfovibrionales</taxon>
        <taxon>Desulfovibrionaceae</taxon>
        <taxon>Desulfobaculum</taxon>
    </lineage>
</organism>
<accession>A0A846QFE2</accession>
<keyword evidence="2" id="KW-1185">Reference proteome</keyword>
<dbReference type="Proteomes" id="UP000580856">
    <property type="component" value="Unassembled WGS sequence"/>
</dbReference>
<evidence type="ECO:0000313" key="2">
    <source>
        <dbReference type="Proteomes" id="UP000580856"/>
    </source>
</evidence>
<dbReference type="AlphaFoldDB" id="A0A846QFE2"/>
<proteinExistence type="predicted"/>